<keyword evidence="5" id="KW-0206">Cytoskeleton</keyword>
<evidence type="ECO:0000313" key="11">
    <source>
        <dbReference type="Proteomes" id="UP000075902"/>
    </source>
</evidence>
<dbReference type="GO" id="GO:0031514">
    <property type="term" value="C:motile cilium"/>
    <property type="evidence" value="ECO:0007669"/>
    <property type="project" value="TreeGrafter"/>
</dbReference>
<dbReference type="InterPro" id="IPR029430">
    <property type="entry name" value="BBS2_N"/>
</dbReference>
<accession>A0A182TEU3</accession>
<dbReference type="InterPro" id="IPR015943">
    <property type="entry name" value="WD40/YVTN_repeat-like_dom_sf"/>
</dbReference>
<dbReference type="GO" id="GO:0016020">
    <property type="term" value="C:membrane"/>
    <property type="evidence" value="ECO:0007669"/>
    <property type="project" value="TreeGrafter"/>
</dbReference>
<evidence type="ECO:0000256" key="2">
    <source>
        <dbReference type="ARBA" id="ARBA00004245"/>
    </source>
</evidence>
<keyword evidence="4" id="KW-0969">Cilium</keyword>
<dbReference type="Proteomes" id="UP000075902">
    <property type="component" value="Unassembled WGS sequence"/>
</dbReference>
<name>A0A182TEU3_9DIPT</name>
<dbReference type="GO" id="GO:1905515">
    <property type="term" value="P:non-motile cilium assembly"/>
    <property type="evidence" value="ECO:0007669"/>
    <property type="project" value="InterPro"/>
</dbReference>
<comment type="subcellular location">
    <subcellularLocation>
        <location evidence="1">Cell projection</location>
        <location evidence="1">Cilium</location>
    </subcellularLocation>
    <subcellularLocation>
        <location evidence="2">Cytoplasm</location>
        <location evidence="2">Cytoskeleton</location>
    </subcellularLocation>
</comment>
<proteinExistence type="predicted"/>
<dbReference type="Gene3D" id="2.130.10.10">
    <property type="entry name" value="YVTN repeat-like/Quinoprotein amine dehydrogenase"/>
    <property type="match status" value="1"/>
</dbReference>
<dbReference type="STRING" id="34690.A0A182TEU3"/>
<dbReference type="PANTHER" id="PTHR32465">
    <property type="entry name" value="BARDET-BIEDL SYNDROME 2 PROTEIN"/>
    <property type="match status" value="1"/>
</dbReference>
<dbReference type="InterPro" id="IPR016616">
    <property type="entry name" value="Bardet-Biedl_syndrome_2_prot"/>
</dbReference>
<dbReference type="Pfam" id="PF14781">
    <property type="entry name" value="BBS2_N"/>
    <property type="match status" value="1"/>
</dbReference>
<dbReference type="GO" id="GO:0034464">
    <property type="term" value="C:BBSome"/>
    <property type="evidence" value="ECO:0007669"/>
    <property type="project" value="InterPro"/>
</dbReference>
<feature type="domain" description="BBS2 GAE" evidence="8">
    <location>
        <begin position="347"/>
        <end position="430"/>
    </location>
</feature>
<evidence type="ECO:0008006" key="12">
    <source>
        <dbReference type="Google" id="ProtNLM"/>
    </source>
</evidence>
<feature type="domain" description="Ciliary BBSome complex subunit 2 middle region" evidence="9">
    <location>
        <begin position="167"/>
        <end position="274"/>
    </location>
</feature>
<evidence type="ECO:0000256" key="1">
    <source>
        <dbReference type="ARBA" id="ARBA00004138"/>
    </source>
</evidence>
<evidence type="ECO:0000256" key="4">
    <source>
        <dbReference type="ARBA" id="ARBA00023069"/>
    </source>
</evidence>
<dbReference type="SUPFAM" id="SSF50998">
    <property type="entry name" value="Quinoprotein alcohol dehydrogenase-like"/>
    <property type="match status" value="1"/>
</dbReference>
<protein>
    <recommendedName>
        <fullName evidence="12">Bardet-Biedl syndrome 2 protein homolog</fullName>
    </recommendedName>
</protein>
<dbReference type="Pfam" id="PF14782">
    <property type="entry name" value="BBS2_GAE"/>
    <property type="match status" value="1"/>
</dbReference>
<dbReference type="GO" id="GO:0043005">
    <property type="term" value="C:neuron projection"/>
    <property type="evidence" value="ECO:0007669"/>
    <property type="project" value="TreeGrafter"/>
</dbReference>
<evidence type="ECO:0000313" key="10">
    <source>
        <dbReference type="EnsemblMetazoa" id="AMEC001054-PA"/>
    </source>
</evidence>
<evidence type="ECO:0000259" key="7">
    <source>
        <dbReference type="Pfam" id="PF14781"/>
    </source>
</evidence>
<feature type="domain" description="Ciliary BBSome complex subunit 2 N-terminal" evidence="7">
    <location>
        <begin position="23"/>
        <end position="128"/>
    </location>
</feature>
<evidence type="ECO:0000259" key="8">
    <source>
        <dbReference type="Pfam" id="PF14782"/>
    </source>
</evidence>
<dbReference type="EnsemblMetazoa" id="AMEC001054-RA">
    <property type="protein sequence ID" value="AMEC001054-PA"/>
    <property type="gene ID" value="AMEC001054"/>
</dbReference>
<evidence type="ECO:0000256" key="5">
    <source>
        <dbReference type="ARBA" id="ARBA00023212"/>
    </source>
</evidence>
<organism evidence="10 11">
    <name type="scientific">Anopheles melas</name>
    <dbReference type="NCBI Taxonomy" id="34690"/>
    <lineage>
        <taxon>Eukaryota</taxon>
        <taxon>Metazoa</taxon>
        <taxon>Ecdysozoa</taxon>
        <taxon>Arthropoda</taxon>
        <taxon>Hexapoda</taxon>
        <taxon>Insecta</taxon>
        <taxon>Pterygota</taxon>
        <taxon>Neoptera</taxon>
        <taxon>Endopterygota</taxon>
        <taxon>Diptera</taxon>
        <taxon>Nematocera</taxon>
        <taxon>Culicoidea</taxon>
        <taxon>Culicidae</taxon>
        <taxon>Anophelinae</taxon>
        <taxon>Anopheles</taxon>
    </lineage>
</organism>
<dbReference type="Pfam" id="PF14783">
    <property type="entry name" value="BBS2_Mid"/>
    <property type="match status" value="1"/>
</dbReference>
<sequence>MDISTKPVFSFSLNYKVFEKLVTCGKYDGIHSCLTMVTTADKILIHTPHKRYGLQNSKLSISEIKNDIALLNMNFPIRAIVAGRLKKDDERDVLVIGSPSHVLAYHVDENCNMFQRDFHEGVRSAVIGGYANQPGNTLIVGGNAVVRGYNQEGTEVLWLITSGSVVSLLLIDIDKDGQNELITGTDDGCIRIYKKEALLHEFTEGNEIQNLVALRTGQFMYSVKNGTIGVFEENVRMWRIKSKARATAMATYDILGCEAKQMIVGWKSGKIDVRDPRTGDVWFRMKMNDFVCGIACNDYRGIGLLDLVEILSNTSESNLVQSVPDNVGIIPSNTRLQIGISTSYDSNDMNIDITVSTNNSTTIRAVLIFADQLFKEETLIAHLTKDVSRILIPLKTLKDNAQDIHIKAFVGYPSSVQFHVFELTRQLPKFAMYTIPHNLTGSPKSVYEVKII</sequence>
<reference evidence="11" key="1">
    <citation type="submission" date="2014-01" db="EMBL/GenBank/DDBJ databases">
        <title>The Genome Sequence of Anopheles melas CM1001059_A (V2).</title>
        <authorList>
            <consortium name="The Broad Institute Genomics Platform"/>
            <person name="Neafsey D.E."/>
            <person name="Besansky N."/>
            <person name="Howell P."/>
            <person name="Walton C."/>
            <person name="Young S.K."/>
            <person name="Zeng Q."/>
            <person name="Gargeya S."/>
            <person name="Fitzgerald M."/>
            <person name="Haas B."/>
            <person name="Abouelleil A."/>
            <person name="Allen A.W."/>
            <person name="Alvarado L."/>
            <person name="Arachchi H.M."/>
            <person name="Berlin A.M."/>
            <person name="Chapman S.B."/>
            <person name="Gainer-Dewar J."/>
            <person name="Goldberg J."/>
            <person name="Griggs A."/>
            <person name="Gujja S."/>
            <person name="Hansen M."/>
            <person name="Howarth C."/>
            <person name="Imamovic A."/>
            <person name="Ireland A."/>
            <person name="Larimer J."/>
            <person name="McCowan C."/>
            <person name="Murphy C."/>
            <person name="Pearson M."/>
            <person name="Poon T.W."/>
            <person name="Priest M."/>
            <person name="Roberts A."/>
            <person name="Saif S."/>
            <person name="Shea T."/>
            <person name="Sisk P."/>
            <person name="Sykes S."/>
            <person name="Wortman J."/>
            <person name="Nusbaum C."/>
            <person name="Birren B."/>
        </authorList>
    </citation>
    <scope>NUCLEOTIDE SEQUENCE [LARGE SCALE GENOMIC DNA]</scope>
    <source>
        <strain evidence="11">CM1001059</strain>
    </source>
</reference>
<keyword evidence="3" id="KW-0963">Cytoplasm</keyword>
<evidence type="ECO:0000256" key="3">
    <source>
        <dbReference type="ARBA" id="ARBA00022490"/>
    </source>
</evidence>
<dbReference type="InterPro" id="IPR029429">
    <property type="entry name" value="BBS2_Mid"/>
</dbReference>
<dbReference type="InterPro" id="IPR029333">
    <property type="entry name" value="BBS2_GAE_dom"/>
</dbReference>
<dbReference type="GO" id="GO:0036064">
    <property type="term" value="C:ciliary basal body"/>
    <property type="evidence" value="ECO:0007669"/>
    <property type="project" value="TreeGrafter"/>
</dbReference>
<dbReference type="VEuPathDB" id="VectorBase:AMEC001054"/>
<keyword evidence="11" id="KW-1185">Reference proteome</keyword>
<dbReference type="AlphaFoldDB" id="A0A182TEU3"/>
<evidence type="ECO:0000256" key="6">
    <source>
        <dbReference type="ARBA" id="ARBA00023273"/>
    </source>
</evidence>
<reference evidence="10" key="2">
    <citation type="submission" date="2020-05" db="UniProtKB">
        <authorList>
            <consortium name="EnsemblMetazoa"/>
        </authorList>
    </citation>
    <scope>IDENTIFICATION</scope>
    <source>
        <strain evidence="10">CM1001059</strain>
    </source>
</reference>
<evidence type="ECO:0000259" key="9">
    <source>
        <dbReference type="Pfam" id="PF14783"/>
    </source>
</evidence>
<dbReference type="InterPro" id="IPR011047">
    <property type="entry name" value="Quinoprotein_ADH-like_sf"/>
</dbReference>
<dbReference type="PANTHER" id="PTHR32465:SF0">
    <property type="entry name" value="BARDET-BIEDL SYNDROME 2 PROTEIN"/>
    <property type="match status" value="1"/>
</dbReference>
<keyword evidence="6" id="KW-0966">Cell projection</keyword>